<protein>
    <submittedName>
        <fullName evidence="1">Uncharacterized protein</fullName>
    </submittedName>
</protein>
<proteinExistence type="predicted"/>
<evidence type="ECO:0000313" key="2">
    <source>
        <dbReference type="Proteomes" id="UP000245391"/>
    </source>
</evidence>
<dbReference type="Proteomes" id="UP000245391">
    <property type="component" value="Unassembled WGS sequence"/>
</dbReference>
<organism evidence="1 2">
    <name type="scientific">Pedobacter paludis</name>
    <dbReference type="NCBI Taxonomy" id="2203212"/>
    <lineage>
        <taxon>Bacteria</taxon>
        <taxon>Pseudomonadati</taxon>
        <taxon>Bacteroidota</taxon>
        <taxon>Sphingobacteriia</taxon>
        <taxon>Sphingobacteriales</taxon>
        <taxon>Sphingobacteriaceae</taxon>
        <taxon>Pedobacter</taxon>
    </lineage>
</organism>
<dbReference type="EMBL" id="QGNY01000009">
    <property type="protein sequence ID" value="PWS29905.1"/>
    <property type="molecule type" value="Genomic_DNA"/>
</dbReference>
<dbReference type="AlphaFoldDB" id="A0A317ETX7"/>
<gene>
    <name evidence="1" type="ORF">DF947_20160</name>
</gene>
<reference evidence="2" key="1">
    <citation type="submission" date="2018-05" db="EMBL/GenBank/DDBJ databases">
        <title>Pedobacter paludis sp. nov., isolated from wetland soil.</title>
        <authorList>
            <person name="Zhang Y."/>
        </authorList>
    </citation>
    <scope>NUCLEOTIDE SEQUENCE [LARGE SCALE GENOMIC DNA]</scope>
    <source>
        <strain evidence="2">R-8</strain>
    </source>
</reference>
<name>A0A317ETX7_9SPHI</name>
<comment type="caution">
    <text evidence="1">The sequence shown here is derived from an EMBL/GenBank/DDBJ whole genome shotgun (WGS) entry which is preliminary data.</text>
</comment>
<accession>A0A317ETX7</accession>
<sequence length="142" mass="16118">MKLFKLCAIPLLQERETICCWLEPLGLKQPTLKPSLQGEGSYRFSLTTTFQRVRSLKKLTLSKLNAIVNLGSSLLSKVENNMLWFEPLGLKYPTKKPSLQGEGGYRFCLTNNFHWVRLLKNPKIILIIGVGSPDKKPCNLLD</sequence>
<keyword evidence="2" id="KW-1185">Reference proteome</keyword>
<evidence type="ECO:0000313" key="1">
    <source>
        <dbReference type="EMBL" id="PWS29905.1"/>
    </source>
</evidence>